<accession>A0AAW1K2Y2</accession>
<comment type="caution">
    <text evidence="2">The sequence shown here is derived from an EMBL/GenBank/DDBJ whole genome shotgun (WGS) entry which is preliminary data.</text>
</comment>
<reference evidence="2 3" key="1">
    <citation type="journal article" date="2024" name="BMC Genomics">
        <title>De novo assembly and annotation of Popillia japonica's genome with initial clues to its potential as an invasive pest.</title>
        <authorList>
            <person name="Cucini C."/>
            <person name="Boschi S."/>
            <person name="Funari R."/>
            <person name="Cardaioli E."/>
            <person name="Iannotti N."/>
            <person name="Marturano G."/>
            <person name="Paoli F."/>
            <person name="Bruttini M."/>
            <person name="Carapelli A."/>
            <person name="Frati F."/>
            <person name="Nardi F."/>
        </authorList>
    </citation>
    <scope>NUCLEOTIDE SEQUENCE [LARGE SCALE GENOMIC DNA]</scope>
    <source>
        <strain evidence="2">DMR45628</strain>
    </source>
</reference>
<feature type="compositionally biased region" description="Polar residues" evidence="1">
    <location>
        <begin position="100"/>
        <end position="126"/>
    </location>
</feature>
<name>A0AAW1K2Y2_POPJA</name>
<dbReference type="AlphaFoldDB" id="A0AAW1K2Y2"/>
<sequence length="349" mass="39215">MKRILSTIEEASSNTSSGVTNKFSANYNFASSGDCRIFNRLADIARELGSEVREANLIDLDENDSCNVPNGFVCLPKPHEILQPIRVSCSSPRHAHFKNDTSATYSQPKRKPNSTNRRPNSGDITSNFSPRFLHLNMCGDVEEEFLKISRAHCRKLLQLDRDKLNHILESEPLKLPKITTVSTVRGCTHKLKRKTVVKLPPVQASWGIKSPSQVRIRHSPGKGRRQTRIPIRESGAEFYNSEPDLVESKLMVEGVRFNLSPRPNSNFTKSTTITTSTTEINTKHNINDYNPFVSAERQLMELLECDDLLDTPPAPPPTIQNTPRPRTSDPAIKCSNKPAALKSHQRPRD</sequence>
<proteinExistence type="predicted"/>
<evidence type="ECO:0000256" key="1">
    <source>
        <dbReference type="SAM" id="MobiDB-lite"/>
    </source>
</evidence>
<keyword evidence="3" id="KW-1185">Reference proteome</keyword>
<evidence type="ECO:0000313" key="3">
    <source>
        <dbReference type="Proteomes" id="UP001458880"/>
    </source>
</evidence>
<dbReference type="Proteomes" id="UP001458880">
    <property type="component" value="Unassembled WGS sequence"/>
</dbReference>
<gene>
    <name evidence="2" type="ORF">QE152_g25408</name>
</gene>
<dbReference type="EMBL" id="JASPKY010000278">
    <property type="protein sequence ID" value="KAK9711564.1"/>
    <property type="molecule type" value="Genomic_DNA"/>
</dbReference>
<evidence type="ECO:0000313" key="2">
    <source>
        <dbReference type="EMBL" id="KAK9711564.1"/>
    </source>
</evidence>
<feature type="region of interest" description="Disordered" evidence="1">
    <location>
        <begin position="308"/>
        <end position="349"/>
    </location>
</feature>
<protein>
    <submittedName>
        <fullName evidence="2">Uncharacterized protein</fullName>
    </submittedName>
</protein>
<organism evidence="2 3">
    <name type="scientific">Popillia japonica</name>
    <name type="common">Japanese beetle</name>
    <dbReference type="NCBI Taxonomy" id="7064"/>
    <lineage>
        <taxon>Eukaryota</taxon>
        <taxon>Metazoa</taxon>
        <taxon>Ecdysozoa</taxon>
        <taxon>Arthropoda</taxon>
        <taxon>Hexapoda</taxon>
        <taxon>Insecta</taxon>
        <taxon>Pterygota</taxon>
        <taxon>Neoptera</taxon>
        <taxon>Endopterygota</taxon>
        <taxon>Coleoptera</taxon>
        <taxon>Polyphaga</taxon>
        <taxon>Scarabaeiformia</taxon>
        <taxon>Scarabaeidae</taxon>
        <taxon>Rutelinae</taxon>
        <taxon>Popillia</taxon>
    </lineage>
</organism>
<feature type="region of interest" description="Disordered" evidence="1">
    <location>
        <begin position="98"/>
        <end position="126"/>
    </location>
</feature>